<dbReference type="SUPFAM" id="SSF48371">
    <property type="entry name" value="ARM repeat"/>
    <property type="match status" value="1"/>
</dbReference>
<protein>
    <submittedName>
        <fullName evidence="1">Uncharacterized protein</fullName>
    </submittedName>
</protein>
<dbReference type="VEuPathDB" id="TriTrypDB:TvY486_0907170"/>
<dbReference type="InterPro" id="IPR013320">
    <property type="entry name" value="ConA-like_dom_sf"/>
</dbReference>
<proteinExistence type="predicted"/>
<dbReference type="Pfam" id="PF13385">
    <property type="entry name" value="Laminin_G_3"/>
    <property type="match status" value="1"/>
</dbReference>
<accession>G0U3N9</accession>
<gene>
    <name evidence="1" type="ORF">TVY486_0907170</name>
</gene>
<dbReference type="InterPro" id="IPR016024">
    <property type="entry name" value="ARM-type_fold"/>
</dbReference>
<dbReference type="Gene3D" id="2.60.120.200">
    <property type="match status" value="1"/>
</dbReference>
<dbReference type="SUPFAM" id="SSF49899">
    <property type="entry name" value="Concanavalin A-like lectins/glucanases"/>
    <property type="match status" value="1"/>
</dbReference>
<dbReference type="OMA" id="YSFEHTH"/>
<evidence type="ECO:0000313" key="1">
    <source>
        <dbReference type="EMBL" id="CCC50896.1"/>
    </source>
</evidence>
<name>G0U3N9_TRYVY</name>
<reference evidence="1" key="1">
    <citation type="journal article" date="2012" name="Proc. Natl. Acad. Sci. U.S.A.">
        <title>Antigenic diversity is generated by distinct evolutionary mechanisms in African trypanosome species.</title>
        <authorList>
            <person name="Jackson A.P."/>
            <person name="Berry A."/>
            <person name="Aslett M."/>
            <person name="Allison H.C."/>
            <person name="Burton P."/>
            <person name="Vavrova-Anderson J."/>
            <person name="Brown R."/>
            <person name="Browne H."/>
            <person name="Corton N."/>
            <person name="Hauser H."/>
            <person name="Gamble J."/>
            <person name="Gilderthorp R."/>
            <person name="Marcello L."/>
            <person name="McQuillan J."/>
            <person name="Otto T.D."/>
            <person name="Quail M.A."/>
            <person name="Sanders M.J."/>
            <person name="van Tonder A."/>
            <person name="Ginger M.L."/>
            <person name="Field M.C."/>
            <person name="Barry J.D."/>
            <person name="Hertz-Fowler C."/>
            <person name="Berriman M."/>
        </authorList>
    </citation>
    <scope>NUCLEOTIDE SEQUENCE</scope>
    <source>
        <strain evidence="1">Y486</strain>
    </source>
</reference>
<organism evidence="1">
    <name type="scientific">Trypanosoma vivax (strain Y486)</name>
    <dbReference type="NCBI Taxonomy" id="1055687"/>
    <lineage>
        <taxon>Eukaryota</taxon>
        <taxon>Discoba</taxon>
        <taxon>Euglenozoa</taxon>
        <taxon>Kinetoplastea</taxon>
        <taxon>Metakinetoplastina</taxon>
        <taxon>Trypanosomatida</taxon>
        <taxon>Trypanosomatidae</taxon>
        <taxon>Trypanosoma</taxon>
        <taxon>Duttonella</taxon>
    </lineage>
</organism>
<sequence>MRCSINKQSLSDLARRVIDGIRCLVIPNWVVTQSSRRDLLSVPKTIKEQWKKKQIVADMKAVEIWVESFSEELRYHLGCSVDGTDSRVLRHAQAGNGFSILHNSPPFKMGKPAQSGIEEATMLVCMEALRVLVTTVVNDAACMFSRYGLITLIANYLIRIPMGRNMREALSSSLLFVASHNTLLLEEFTYASKPLLTSKELEGGVNMVAPQQVHLACVLAGAFRQADVCNTHSESVRIECGRDGFLSSLLRISSALARDATEVGGGAGLTASLAYLTLAGAMVCGCTENKTFCLSSHRADLVSLWVVVASNASRADMTLRVPTNVPGCDAFLAIESSDVWVLELVDLLVEVATSDSFSSKRRSVGDNLSACSTANQNACEKITCCVTNAIITRNSSSPSHSLGSTAPPGGYVYMLLTSPSISWDAAMEEGSRHVWNLASLLFNCMFTGDGCDLVAEILLRIETADSVAGRIYRYLILTLMLLCTATPHNAKALARSPVMDALIARLAQEGSNVFLNKVIISGKEWRPKHVLSANCSQFSLTFMNLLTSLYISEGFVPKLMSALEELGTQQVSSVDVDIVESFINVTTLSRWPQRMLFFSGAGFVFSKVSDVGSGRSLCCSFSAWILPKCVWEEGCSLFSYSDQRSESSVTLIIVANGRSCGLLLQTKFSKEVNRVRVTDASFSADTWSHVALIKDGASLLVYVNGRCTRNTLPTHTLRPIHGKTEVEFSLGGVQGEPSFFGFTANIELLNGALTEEDVFSMYRAGFVSSQELKLPCCPLLHITSGAATRSGNRDVNVTCGMGQRYHSFVHNVVSFDPPSTLEVFLCNDVVKRSLTVLLTKRRTSEDFLTAAGLALGFLCAAMKLAKSEQELCHVAGESVVRQLQEEVLSWSRLPPPMSSLLVGCTIPCGDKRLMRDHSTTQIILSLLLSVIGAMRVTPHDMSSLLRELSDVLLFPENVIIFQSVPGRLEQLLAISAWLPVQCTENLIVLVERLCKGPHEIEQVLRFLLIEPVSDTHETVKVGMLHMLFDIARTNPSICDLIRDAFGNEGILFLICLAGGMGHSSESIRLFSLRLISLMLHTCSGLRETFIQLHGYEVLAAMMANEFPSTVPVTFLTFECLFQMALDVFQPVAESGASELQSGHAVTPKGCQRSPNGQGPNDFCKGGSGGSKGYIPGLVPHHSVISRRKYSLEVSSEIGHEATCLICAGTVHQRSHGSRCGDNVLKEPLVLYPLLCLLGKLVQGAVESSRGSIKSAQNSASIAKNANVVESETAMGHCYVVDGDDSPDSTVPGSPREGESPLVVAHRVLSYVERIAVCNESGELLLSFPWLTWMWGTLHALIGFGCDNATNWNVPSFSCPVGDGGLGVVTVFSIQKRLRSIIRRLAILDLSRNKNANVVRTISQAGQPAALVRMLVEDIATYFATSTCGFKSEEEALNIVKNLDSLFGNIENILRPLPAPLVLRVIDCISVIAVKNNSWVRLQMKESSRLFETRARLGLLLMSTAVAFCELPPVALVQLLEAVEREQDVVRVLFRRLVAAASAENVEEVSILLAMVRFLTEEDPAKLRGVRELTGEKYRSFTDLVCHSDTNKGEEVVINTPPRNRLLTSLVLLGSVKENAEPLRGASVTRQIIRWGRENRAMWKELEQGISERAKFVDTTNSEEKTGGTEWMDDLSSRARCAREESRLLEACVEARRVYIIQRVYMHLSVSTE</sequence>
<dbReference type="EMBL" id="HE573025">
    <property type="protein sequence ID" value="CCC50896.1"/>
    <property type="molecule type" value="Genomic_DNA"/>
</dbReference>